<gene>
    <name evidence="2" type="ORF">SAMN05216190_104102</name>
</gene>
<dbReference type="PANTHER" id="PTHR11106:SF27">
    <property type="entry name" value="MACRO DOMAIN-CONTAINING PROTEIN"/>
    <property type="match status" value="1"/>
</dbReference>
<evidence type="ECO:0000313" key="2">
    <source>
        <dbReference type="EMBL" id="SFP04785.1"/>
    </source>
</evidence>
<dbReference type="InterPro" id="IPR043472">
    <property type="entry name" value="Macro_dom-like"/>
</dbReference>
<dbReference type="AlphaFoldDB" id="A0A1I5M5I6"/>
<organism evidence="2 3">
    <name type="scientific">Pseudomonas borbori</name>
    <dbReference type="NCBI Taxonomy" id="289003"/>
    <lineage>
        <taxon>Bacteria</taxon>
        <taxon>Pseudomonadati</taxon>
        <taxon>Pseudomonadota</taxon>
        <taxon>Gammaproteobacteria</taxon>
        <taxon>Pseudomonadales</taxon>
        <taxon>Pseudomonadaceae</taxon>
        <taxon>Pseudomonas</taxon>
    </lineage>
</organism>
<evidence type="ECO:0000259" key="1">
    <source>
        <dbReference type="PROSITE" id="PS51154"/>
    </source>
</evidence>
<name>A0A1I5M5I6_9PSED</name>
<dbReference type="RefSeq" id="WP_090498157.1">
    <property type="nucleotide sequence ID" value="NZ_FOWX01000004.1"/>
</dbReference>
<keyword evidence="3" id="KW-1185">Reference proteome</keyword>
<dbReference type="PROSITE" id="PS51154">
    <property type="entry name" value="MACRO"/>
    <property type="match status" value="1"/>
</dbReference>
<dbReference type="Pfam" id="PF01661">
    <property type="entry name" value="Macro"/>
    <property type="match status" value="1"/>
</dbReference>
<dbReference type="InterPro" id="IPR002589">
    <property type="entry name" value="Macro_dom"/>
</dbReference>
<evidence type="ECO:0000313" key="3">
    <source>
        <dbReference type="Proteomes" id="UP000198784"/>
    </source>
</evidence>
<dbReference type="OrthoDB" id="6194521at2"/>
<reference evidence="3" key="1">
    <citation type="submission" date="2016-10" db="EMBL/GenBank/DDBJ databases">
        <authorList>
            <person name="Varghese N."/>
            <person name="Submissions S."/>
        </authorList>
    </citation>
    <scope>NUCLEOTIDE SEQUENCE [LARGE SCALE GENOMIC DNA]</scope>
    <source>
        <strain evidence="3">DSM 17834</strain>
    </source>
</reference>
<dbReference type="PANTHER" id="PTHR11106">
    <property type="entry name" value="GANGLIOSIDE INDUCED DIFFERENTIATION ASSOCIATED PROTEIN 2-RELATED"/>
    <property type="match status" value="1"/>
</dbReference>
<feature type="domain" description="Macro" evidence="1">
    <location>
        <begin position="1"/>
        <end position="171"/>
    </location>
</feature>
<dbReference type="CDD" id="cd02908">
    <property type="entry name" value="Macro_OAADPr_deacetylase"/>
    <property type="match status" value="1"/>
</dbReference>
<dbReference type="Gene3D" id="3.40.220.10">
    <property type="entry name" value="Leucine Aminopeptidase, subunit E, domain 1"/>
    <property type="match status" value="1"/>
</dbReference>
<proteinExistence type="predicted"/>
<dbReference type="SMART" id="SM00506">
    <property type="entry name" value="A1pp"/>
    <property type="match status" value="1"/>
</dbReference>
<dbReference type="STRING" id="289003.SAMN05216190_104102"/>
<dbReference type="NCBIfam" id="NF001664">
    <property type="entry name" value="PRK00431.1-6"/>
    <property type="match status" value="1"/>
</dbReference>
<sequence>MPTTVRALQGDITQLPVQAIVNAANVSLLGGGGVDGAIHRAAGPQLLEECRHLGGCTTGAAKLTRGYRLPATYVIHTVGPVWHGGERGEPALLAACYRHSLELAAAQDIRSLAFPSISTGIYGYPFELAAQIAVNTVAAALQELTGFDEVIFCCFSAGDLQVYQRLLAAPPGAQPASA</sequence>
<dbReference type="Proteomes" id="UP000198784">
    <property type="component" value="Unassembled WGS sequence"/>
</dbReference>
<accession>A0A1I5M5I6</accession>
<dbReference type="EMBL" id="FOWX01000004">
    <property type="protein sequence ID" value="SFP04785.1"/>
    <property type="molecule type" value="Genomic_DNA"/>
</dbReference>
<dbReference type="SUPFAM" id="SSF52949">
    <property type="entry name" value="Macro domain-like"/>
    <property type="match status" value="1"/>
</dbReference>
<protein>
    <submittedName>
        <fullName evidence="2">O-acetyl-ADP-ribose deacetylase (Regulator of RNase III), contains Macro domain</fullName>
    </submittedName>
</protein>